<keyword evidence="2 6" id="KW-0547">Nucleotide-binding</keyword>
<evidence type="ECO:0000256" key="4">
    <source>
        <dbReference type="ARBA" id="ARBA00023175"/>
    </source>
</evidence>
<dbReference type="InterPro" id="IPR027417">
    <property type="entry name" value="P-loop_NTPase"/>
</dbReference>
<evidence type="ECO:0000256" key="1">
    <source>
        <dbReference type="ARBA" id="ARBA00022701"/>
    </source>
</evidence>
<dbReference type="CDD" id="cd01367">
    <property type="entry name" value="KISc_KIF2_like"/>
    <property type="match status" value="1"/>
</dbReference>
<name>A0AAN9F9H7_CLITE</name>
<feature type="compositionally biased region" description="Basic and acidic residues" evidence="8">
    <location>
        <begin position="566"/>
        <end position="578"/>
    </location>
</feature>
<dbReference type="Proteomes" id="UP001359559">
    <property type="component" value="Unassembled WGS sequence"/>
</dbReference>
<evidence type="ECO:0000313" key="11">
    <source>
        <dbReference type="Proteomes" id="UP001359559"/>
    </source>
</evidence>
<keyword evidence="11" id="KW-1185">Reference proteome</keyword>
<dbReference type="GO" id="GO:0005524">
    <property type="term" value="F:ATP binding"/>
    <property type="evidence" value="ECO:0007669"/>
    <property type="project" value="UniProtKB-UniRule"/>
</dbReference>
<evidence type="ECO:0000256" key="3">
    <source>
        <dbReference type="ARBA" id="ARBA00022840"/>
    </source>
</evidence>
<dbReference type="PROSITE" id="PS00411">
    <property type="entry name" value="KINESIN_MOTOR_1"/>
    <property type="match status" value="1"/>
</dbReference>
<feature type="region of interest" description="Disordered" evidence="8">
    <location>
        <begin position="457"/>
        <end position="583"/>
    </location>
</feature>
<evidence type="ECO:0000256" key="8">
    <source>
        <dbReference type="SAM" id="MobiDB-lite"/>
    </source>
</evidence>
<dbReference type="PRINTS" id="PR00380">
    <property type="entry name" value="KINESINHEAVY"/>
</dbReference>
<accession>A0AAN9F9H7</accession>
<dbReference type="InterPro" id="IPR036961">
    <property type="entry name" value="Kinesin_motor_dom_sf"/>
</dbReference>
<comment type="similarity">
    <text evidence="5">Belongs to the TRAFAC class myosin-kinesin ATPase superfamily. Kinesin family. KIN-13 subfamily.</text>
</comment>
<dbReference type="InterPro" id="IPR019821">
    <property type="entry name" value="Kinesin_motor_CS"/>
</dbReference>
<dbReference type="GO" id="GO:0003777">
    <property type="term" value="F:microtubule motor activity"/>
    <property type="evidence" value="ECO:0007669"/>
    <property type="project" value="InterPro"/>
</dbReference>
<evidence type="ECO:0000256" key="6">
    <source>
        <dbReference type="PROSITE-ProRule" id="PRU00283"/>
    </source>
</evidence>
<dbReference type="PANTHER" id="PTHR47971:SF15">
    <property type="entry name" value="KINESIN-LIKE PROTEIN KIN-13B"/>
    <property type="match status" value="1"/>
</dbReference>
<dbReference type="EMBL" id="JAYKXN010000007">
    <property type="protein sequence ID" value="KAK7271294.1"/>
    <property type="molecule type" value="Genomic_DNA"/>
</dbReference>
<feature type="binding site" evidence="6">
    <location>
        <begin position="225"/>
        <end position="232"/>
    </location>
    <ligand>
        <name>ATP</name>
        <dbReference type="ChEBI" id="CHEBI:30616"/>
    </ligand>
</feature>
<dbReference type="GO" id="GO:0008017">
    <property type="term" value="F:microtubule binding"/>
    <property type="evidence" value="ECO:0007669"/>
    <property type="project" value="InterPro"/>
</dbReference>
<feature type="compositionally biased region" description="Polar residues" evidence="8">
    <location>
        <begin position="535"/>
        <end position="553"/>
    </location>
</feature>
<feature type="region of interest" description="Disordered" evidence="8">
    <location>
        <begin position="1"/>
        <end position="25"/>
    </location>
</feature>
<dbReference type="GO" id="GO:0005874">
    <property type="term" value="C:microtubule"/>
    <property type="evidence" value="ECO:0007669"/>
    <property type="project" value="UniProtKB-KW"/>
</dbReference>
<dbReference type="Pfam" id="PF00225">
    <property type="entry name" value="Kinesin"/>
    <property type="match status" value="1"/>
</dbReference>
<sequence length="699" mass="78875">MSVVGKRQMPRFSSTVHHQRQSSDNVILDSSSHGRWFNSSGFAQEFGTRSSSLRKNDDDRVWTSGLLDLHSFDTELLPEMYDAHNDYLSNHTLLRGQGFDEFELGNKFAQSSRSLTDSNLIKSVTTDKERANNVAKIKVVVRKRPLNKKEIAKKEEDIITIDSNFLTVHERKLKVDLTEYVEKHEFVFDAVLKEDVSNDEVYAETVEPVVPLIFQRTKATCFAYGQTGSGKTYTMQPLPLKASQDILRLMHHTYRNQGFQLFVSFFEIYGGKLFDLLNDRKKLCMREDGKQQVCIVGLQEYRVSKVETIKEFIERGNATRSTGTTGANEESSRSHAILQLCIKRSADGTESKPARIVGKLSFIDLAGSERGADTTDNDKQTRIEGAEINKSLLALKECIRALDNDQGHIPFRGSKLTEVLRDSFVGDSRTVMISCISPSSGSSEHTLNTLRYADRVKGLSKGNSSRRDLPSSSNPRDSTVLPGPSVVSHEATFEDETTYVSSERNRFGWPKQLEREPSPPNNVDRVPSTRMGGNLASSYSDSQKGQRGSQSDRAGNEFDYLGLTNEQDRMRKTSKRADNNQLSAVEEKRKIESRIKHVDASHFAANHFDPDDDLNALLKEEEDLVTAHRRQVEETIDIVREEMNLLVEADQPGNQLDDYISKLNTILSQKAAGIFQLQTQLAQFQRRLNEYNVFISSGN</sequence>
<keyword evidence="4 6" id="KW-0505">Motor protein</keyword>
<dbReference type="SUPFAM" id="SSF52540">
    <property type="entry name" value="P-loop containing nucleoside triphosphate hydrolases"/>
    <property type="match status" value="1"/>
</dbReference>
<keyword evidence="1 7" id="KW-0493">Microtubule</keyword>
<dbReference type="GO" id="GO:0007018">
    <property type="term" value="P:microtubule-based movement"/>
    <property type="evidence" value="ECO:0007669"/>
    <property type="project" value="InterPro"/>
</dbReference>
<dbReference type="SMART" id="SM00129">
    <property type="entry name" value="KISc"/>
    <property type="match status" value="1"/>
</dbReference>
<evidence type="ECO:0000259" key="9">
    <source>
        <dbReference type="PROSITE" id="PS50067"/>
    </source>
</evidence>
<proteinExistence type="inferred from homology"/>
<dbReference type="FunFam" id="3.40.850.10:FF:000012">
    <property type="entry name" value="Kinesin-like protein"/>
    <property type="match status" value="1"/>
</dbReference>
<protein>
    <recommendedName>
        <fullName evidence="7">Kinesin-like protein</fullName>
    </recommendedName>
</protein>
<evidence type="ECO:0000256" key="5">
    <source>
        <dbReference type="ARBA" id="ARBA00061030"/>
    </source>
</evidence>
<gene>
    <name evidence="10" type="ORF">RJT34_27074</name>
</gene>
<dbReference type="InterPro" id="IPR027640">
    <property type="entry name" value="Kinesin-like_fam"/>
</dbReference>
<comment type="caution">
    <text evidence="10">The sequence shown here is derived from an EMBL/GenBank/DDBJ whole genome shotgun (WGS) entry which is preliminary data.</text>
</comment>
<evidence type="ECO:0000256" key="7">
    <source>
        <dbReference type="RuleBase" id="RU000394"/>
    </source>
</evidence>
<feature type="compositionally biased region" description="Polar residues" evidence="8">
    <location>
        <begin position="11"/>
        <end position="25"/>
    </location>
</feature>
<feature type="domain" description="Kinesin motor" evidence="9">
    <location>
        <begin position="136"/>
        <end position="459"/>
    </location>
</feature>
<evidence type="ECO:0000313" key="10">
    <source>
        <dbReference type="EMBL" id="KAK7271294.1"/>
    </source>
</evidence>
<keyword evidence="3 6" id="KW-0067">ATP-binding</keyword>
<dbReference type="AlphaFoldDB" id="A0AAN9F9H7"/>
<dbReference type="Gene3D" id="3.40.850.10">
    <property type="entry name" value="Kinesin motor domain"/>
    <property type="match status" value="1"/>
</dbReference>
<dbReference type="InterPro" id="IPR001752">
    <property type="entry name" value="Kinesin_motor_dom"/>
</dbReference>
<evidence type="ECO:0000256" key="2">
    <source>
        <dbReference type="ARBA" id="ARBA00022741"/>
    </source>
</evidence>
<dbReference type="GO" id="GO:0007019">
    <property type="term" value="P:microtubule depolymerization"/>
    <property type="evidence" value="ECO:0007669"/>
    <property type="project" value="TreeGrafter"/>
</dbReference>
<reference evidence="10 11" key="1">
    <citation type="submission" date="2024-01" db="EMBL/GenBank/DDBJ databases">
        <title>The genomes of 5 underutilized Papilionoideae crops provide insights into root nodulation and disease resistance.</title>
        <authorList>
            <person name="Yuan L."/>
        </authorList>
    </citation>
    <scope>NUCLEOTIDE SEQUENCE [LARGE SCALE GENOMIC DNA]</scope>
    <source>
        <strain evidence="10">LY-2023</strain>
        <tissue evidence="10">Leaf</tissue>
    </source>
</reference>
<dbReference type="PANTHER" id="PTHR47971">
    <property type="entry name" value="KINESIN-RELATED PROTEIN 6"/>
    <property type="match status" value="1"/>
</dbReference>
<dbReference type="PROSITE" id="PS50067">
    <property type="entry name" value="KINESIN_MOTOR_2"/>
    <property type="match status" value="1"/>
</dbReference>
<dbReference type="GO" id="GO:1903338">
    <property type="term" value="P:regulation of cell wall organization or biogenesis"/>
    <property type="evidence" value="ECO:0007669"/>
    <property type="project" value="UniProtKB-ARBA"/>
</dbReference>
<organism evidence="10 11">
    <name type="scientific">Clitoria ternatea</name>
    <name type="common">Butterfly pea</name>
    <dbReference type="NCBI Taxonomy" id="43366"/>
    <lineage>
        <taxon>Eukaryota</taxon>
        <taxon>Viridiplantae</taxon>
        <taxon>Streptophyta</taxon>
        <taxon>Embryophyta</taxon>
        <taxon>Tracheophyta</taxon>
        <taxon>Spermatophyta</taxon>
        <taxon>Magnoliopsida</taxon>
        <taxon>eudicotyledons</taxon>
        <taxon>Gunneridae</taxon>
        <taxon>Pentapetalae</taxon>
        <taxon>rosids</taxon>
        <taxon>fabids</taxon>
        <taxon>Fabales</taxon>
        <taxon>Fabaceae</taxon>
        <taxon>Papilionoideae</taxon>
        <taxon>50 kb inversion clade</taxon>
        <taxon>NPAAA clade</taxon>
        <taxon>indigoferoid/millettioid clade</taxon>
        <taxon>Phaseoleae</taxon>
        <taxon>Clitoria</taxon>
    </lineage>
</organism>